<dbReference type="EMBL" id="BMWP01000014">
    <property type="protein sequence ID" value="GGW36990.1"/>
    <property type="molecule type" value="Genomic_DNA"/>
</dbReference>
<protein>
    <recommendedName>
        <fullName evidence="3">DUF4062 domain-containing protein</fullName>
    </recommendedName>
</protein>
<sequence>MASTIKIFIASSSELVADRKEFREYLSVENDRLHKNGVYLELIQWEYFLDVVSETRLQDEYNEAIKTAHIVICLFYTKAGKYTQEEFDTALSHFKETGSPLIYTYFKSGAPQPDPSDQLAKDLVSFKDRLSKLGHFYTSYSNIDNLKLQFRQQLDRLEDKGHLEFQNEIKVRTQEAVTNYFNVKNAVIDSNITAGGDVHVGDNITQNTTVKGSNNIIIQGVSESSITVNVDGQLHEVERKLDALQALMEQQATKSVQTADKVYNIGSITNANFGYLMGQAGRDQSLPTSLSQNLVGSGDEWIKSLGKDLLKEGIPVGDDPIEIFHNYDWLIQVFLQKMCTPSGREKTIYAFSFMVEAYEASLRYLCYIQMAQLLELEEPPKLGIISSFLQLGDEEYLDFDYTSLLLTTSDFIGENSFVPEIYTFVEKLRETDSDLFGTAFFLESERRNLLSGTTQKNEAFHLLMEEYLTALIYWLKNLSFLANYRLVSINDINLNYRIGSDETYLHRYAELHSVYNKSSVTDKTKTIQVKGSFTYSKSILLFRGNVLAACLRNIVDKDSYISLSPFLIDKSVYDDVNIKQTPEIFHYTGYQKEGRQYTYSPYNKELPMGSKEDDHGKYPTLYVKSTNTDLSGLDDLFEQLEETFNPFKIKTS</sequence>
<dbReference type="RefSeq" id="WP_051315624.1">
    <property type="nucleotide sequence ID" value="NZ_BMWP01000014.1"/>
</dbReference>
<keyword evidence="2" id="KW-1185">Reference proteome</keyword>
<reference evidence="1" key="1">
    <citation type="journal article" date="2014" name="Int. J. Syst. Evol. Microbiol.">
        <title>Complete genome sequence of Corynebacterium casei LMG S-19264T (=DSM 44701T), isolated from a smear-ripened cheese.</title>
        <authorList>
            <consortium name="US DOE Joint Genome Institute (JGI-PGF)"/>
            <person name="Walter F."/>
            <person name="Albersmeier A."/>
            <person name="Kalinowski J."/>
            <person name="Ruckert C."/>
        </authorList>
    </citation>
    <scope>NUCLEOTIDE SEQUENCE</scope>
    <source>
        <strain evidence="1">KCTC 12113</strain>
    </source>
</reference>
<dbReference type="AlphaFoldDB" id="A0A918MMN5"/>
<organism evidence="1 2">
    <name type="scientific">Arenibacter certesii</name>
    <dbReference type="NCBI Taxonomy" id="228955"/>
    <lineage>
        <taxon>Bacteria</taxon>
        <taxon>Pseudomonadati</taxon>
        <taxon>Bacteroidota</taxon>
        <taxon>Flavobacteriia</taxon>
        <taxon>Flavobacteriales</taxon>
        <taxon>Flavobacteriaceae</taxon>
        <taxon>Arenibacter</taxon>
    </lineage>
</organism>
<proteinExistence type="predicted"/>
<name>A0A918MMN5_9FLAO</name>
<evidence type="ECO:0000313" key="2">
    <source>
        <dbReference type="Proteomes" id="UP000634668"/>
    </source>
</evidence>
<gene>
    <name evidence="1" type="ORF">GCM10007383_22300</name>
</gene>
<comment type="caution">
    <text evidence="1">The sequence shown here is derived from an EMBL/GenBank/DDBJ whole genome shotgun (WGS) entry which is preliminary data.</text>
</comment>
<evidence type="ECO:0008006" key="3">
    <source>
        <dbReference type="Google" id="ProtNLM"/>
    </source>
</evidence>
<accession>A0A918MMN5</accession>
<dbReference type="Proteomes" id="UP000634668">
    <property type="component" value="Unassembled WGS sequence"/>
</dbReference>
<evidence type="ECO:0000313" key="1">
    <source>
        <dbReference type="EMBL" id="GGW36990.1"/>
    </source>
</evidence>
<reference evidence="1" key="2">
    <citation type="submission" date="2020-09" db="EMBL/GenBank/DDBJ databases">
        <authorList>
            <person name="Sun Q."/>
            <person name="Kim S."/>
        </authorList>
    </citation>
    <scope>NUCLEOTIDE SEQUENCE</scope>
    <source>
        <strain evidence="1">KCTC 12113</strain>
    </source>
</reference>